<organism evidence="1 2">
    <name type="scientific">Rhododendron molle</name>
    <name type="common">Chinese azalea</name>
    <name type="synonym">Azalea mollis</name>
    <dbReference type="NCBI Taxonomy" id="49168"/>
    <lineage>
        <taxon>Eukaryota</taxon>
        <taxon>Viridiplantae</taxon>
        <taxon>Streptophyta</taxon>
        <taxon>Embryophyta</taxon>
        <taxon>Tracheophyta</taxon>
        <taxon>Spermatophyta</taxon>
        <taxon>Magnoliopsida</taxon>
        <taxon>eudicotyledons</taxon>
        <taxon>Gunneridae</taxon>
        <taxon>Pentapetalae</taxon>
        <taxon>asterids</taxon>
        <taxon>Ericales</taxon>
        <taxon>Ericaceae</taxon>
        <taxon>Ericoideae</taxon>
        <taxon>Rhodoreae</taxon>
        <taxon>Rhododendron</taxon>
    </lineage>
</organism>
<proteinExistence type="predicted"/>
<accession>A0ACC0LP92</accession>
<evidence type="ECO:0000313" key="2">
    <source>
        <dbReference type="Proteomes" id="UP001062846"/>
    </source>
</evidence>
<sequence>MELEQPTTFRELGMDPDNNKGIISDLLRFLRDKEDFYKKAGKDWKRVYLLYDSPGTDGSSLIAAMANRLEFDIYYLDLTGLSSISELRNVLVSIRNRSLIGIKDFDRWAAMLHEVGYLFFLSNFSFPPIFKCTSSPG</sequence>
<comment type="caution">
    <text evidence="1">The sequence shown here is derived from an EMBL/GenBank/DDBJ whole genome shotgun (WGS) entry which is preliminary data.</text>
</comment>
<dbReference type="Proteomes" id="UP001062846">
    <property type="component" value="Chromosome 11"/>
</dbReference>
<dbReference type="EMBL" id="CM046398">
    <property type="protein sequence ID" value="KAI8530222.1"/>
    <property type="molecule type" value="Genomic_DNA"/>
</dbReference>
<keyword evidence="2" id="KW-1185">Reference proteome</keyword>
<name>A0ACC0LP92_RHOML</name>
<gene>
    <name evidence="1" type="ORF">RHMOL_Rhmol11G0039300</name>
</gene>
<reference evidence="1" key="1">
    <citation type="submission" date="2022-02" db="EMBL/GenBank/DDBJ databases">
        <title>Plant Genome Project.</title>
        <authorList>
            <person name="Zhang R.-G."/>
        </authorList>
    </citation>
    <scope>NUCLEOTIDE SEQUENCE</scope>
    <source>
        <strain evidence="1">AT1</strain>
    </source>
</reference>
<protein>
    <submittedName>
        <fullName evidence="1">Uncharacterized protein</fullName>
    </submittedName>
</protein>
<evidence type="ECO:0000313" key="1">
    <source>
        <dbReference type="EMBL" id="KAI8530222.1"/>
    </source>
</evidence>